<evidence type="ECO:0000313" key="2">
    <source>
        <dbReference type="Proteomes" id="UP000314223"/>
    </source>
</evidence>
<dbReference type="RefSeq" id="WP_139470193.1">
    <property type="nucleotide sequence ID" value="NZ_VDMQ01000014.1"/>
</dbReference>
<name>A0A5C4WZY4_9MICO</name>
<gene>
    <name evidence="1" type="ORF">FHQ09_17340</name>
</gene>
<dbReference type="Proteomes" id="UP000314223">
    <property type="component" value="Unassembled WGS sequence"/>
</dbReference>
<accession>A0A5C4WZY4</accession>
<dbReference type="AlphaFoldDB" id="A0A5C4WZY4"/>
<sequence length="282" mass="30700">MSADNAESLDSWRLSVLVGKIYEIQEADEPFRTPTPGSRLADADVKLDPFPATNAVQQLLAVSGDNLHSVALLLHKAEAHQPFAPYTLIRASLESTGFAMWLLSGRSREGIALNALRLEWENKKNRVLAFPKDDGPGETWEERRERLILAAGDRFGLQPKLIKEKPLSFAAVSIGSEFFGLDPVMLSAWKGASGAAHGRSWATLALADHEIVPGSETESGASYRATGNTRTLVSLLYVAVAAHDALEEGFNAMLQGRSTEVQRVAQSVITRLYIDCRIGDEG</sequence>
<dbReference type="EMBL" id="VDMQ01000014">
    <property type="protein sequence ID" value="TNM52879.1"/>
    <property type="molecule type" value="Genomic_DNA"/>
</dbReference>
<protein>
    <submittedName>
        <fullName evidence="1">Uncharacterized protein</fullName>
    </submittedName>
</protein>
<organism evidence="1 2">
    <name type="scientific">Brevibacterium sediminis</name>
    <dbReference type="NCBI Taxonomy" id="1857024"/>
    <lineage>
        <taxon>Bacteria</taxon>
        <taxon>Bacillati</taxon>
        <taxon>Actinomycetota</taxon>
        <taxon>Actinomycetes</taxon>
        <taxon>Micrococcales</taxon>
        <taxon>Brevibacteriaceae</taxon>
        <taxon>Brevibacterium</taxon>
    </lineage>
</organism>
<proteinExistence type="predicted"/>
<reference evidence="1 2" key="1">
    <citation type="submission" date="2019-06" db="EMBL/GenBank/DDBJ databases">
        <authorList>
            <person name="Mardanova A.M."/>
            <person name="Pudova D.S."/>
            <person name="Shagimardanova E.I."/>
            <person name="Gogoleva N.E."/>
            <person name="Lutfullin M.T."/>
            <person name="Hadieva G.F."/>
            <person name="Sharipova M.R."/>
        </authorList>
    </citation>
    <scope>NUCLEOTIDE SEQUENCE [LARGE SCALE GENOMIC DNA]</scope>
    <source>
        <strain evidence="1 2">MG-1</strain>
    </source>
</reference>
<comment type="caution">
    <text evidence="1">The sequence shown here is derived from an EMBL/GenBank/DDBJ whole genome shotgun (WGS) entry which is preliminary data.</text>
</comment>
<evidence type="ECO:0000313" key="1">
    <source>
        <dbReference type="EMBL" id="TNM52879.1"/>
    </source>
</evidence>